<evidence type="ECO:0000313" key="1">
    <source>
        <dbReference type="EMBL" id="VVQ23568.1"/>
    </source>
</evidence>
<protein>
    <submittedName>
        <fullName evidence="1">Uncharacterized protein</fullName>
    </submittedName>
</protein>
<gene>
    <name evidence="1" type="ORF">PS928_05563</name>
</gene>
<dbReference type="AlphaFoldDB" id="A0A5E7VLE4"/>
<sequence>MSKVEKQSFVFFAEREFTCWRERECNDVYPCQISSQGSNGVTLKLDDTTIRFAKGVAQEISHCLKDAFLVNLGNEVNVLFTSRKRKSKLERKFRKDVSGRWNYMADGRFKCQQKENEIYFMKFSKAPVETMEELGVYTVEEGGIELVLESMCYSFGMQDAFWLAESLLAATHFE</sequence>
<name>A0A5E7VLE4_PSEFL</name>
<dbReference type="EMBL" id="CABVJF010000029">
    <property type="protein sequence ID" value="VVQ23568.1"/>
    <property type="molecule type" value="Genomic_DNA"/>
</dbReference>
<evidence type="ECO:0000313" key="2">
    <source>
        <dbReference type="Proteomes" id="UP000381378"/>
    </source>
</evidence>
<dbReference type="Proteomes" id="UP000381378">
    <property type="component" value="Unassembled WGS sequence"/>
</dbReference>
<proteinExistence type="predicted"/>
<accession>A0A5E7VLE4</accession>
<organism evidence="1 2">
    <name type="scientific">Pseudomonas fluorescens</name>
    <dbReference type="NCBI Taxonomy" id="294"/>
    <lineage>
        <taxon>Bacteria</taxon>
        <taxon>Pseudomonadati</taxon>
        <taxon>Pseudomonadota</taxon>
        <taxon>Gammaproteobacteria</taxon>
        <taxon>Pseudomonadales</taxon>
        <taxon>Pseudomonadaceae</taxon>
        <taxon>Pseudomonas</taxon>
    </lineage>
</organism>
<reference evidence="1 2" key="1">
    <citation type="submission" date="2019-09" db="EMBL/GenBank/DDBJ databases">
        <authorList>
            <person name="Chandra G."/>
            <person name="Truman W A."/>
        </authorList>
    </citation>
    <scope>NUCLEOTIDE SEQUENCE [LARGE SCALE GENOMIC DNA]</scope>
    <source>
        <strain evidence="1">PS928</strain>
    </source>
</reference>